<comment type="caution">
    <text evidence="1">The sequence shown here is derived from an EMBL/GenBank/DDBJ whole genome shotgun (WGS) entry which is preliminary data.</text>
</comment>
<protein>
    <submittedName>
        <fullName evidence="1">13601_t:CDS:1</fullName>
    </submittedName>
</protein>
<reference evidence="1 2" key="1">
    <citation type="submission" date="2021-06" db="EMBL/GenBank/DDBJ databases">
        <authorList>
            <person name="Kallberg Y."/>
            <person name="Tangrot J."/>
            <person name="Rosling A."/>
        </authorList>
    </citation>
    <scope>NUCLEOTIDE SEQUENCE [LARGE SCALE GENOMIC DNA]</scope>
    <source>
        <strain evidence="1 2">120-4 pot B 10/14</strain>
    </source>
</reference>
<keyword evidence="2" id="KW-1185">Reference proteome</keyword>
<feature type="non-terminal residue" evidence="1">
    <location>
        <position position="1"/>
    </location>
</feature>
<evidence type="ECO:0000313" key="2">
    <source>
        <dbReference type="Proteomes" id="UP000789901"/>
    </source>
</evidence>
<accession>A0ABN7WFW5</accession>
<organism evidence="1 2">
    <name type="scientific">Gigaspora margarita</name>
    <dbReference type="NCBI Taxonomy" id="4874"/>
    <lineage>
        <taxon>Eukaryota</taxon>
        <taxon>Fungi</taxon>
        <taxon>Fungi incertae sedis</taxon>
        <taxon>Mucoromycota</taxon>
        <taxon>Glomeromycotina</taxon>
        <taxon>Glomeromycetes</taxon>
        <taxon>Diversisporales</taxon>
        <taxon>Gigasporaceae</taxon>
        <taxon>Gigaspora</taxon>
    </lineage>
</organism>
<proteinExistence type="predicted"/>
<name>A0ABN7WFW5_GIGMA</name>
<evidence type="ECO:0000313" key="1">
    <source>
        <dbReference type="EMBL" id="CAG8830995.1"/>
    </source>
</evidence>
<dbReference type="Proteomes" id="UP000789901">
    <property type="component" value="Unassembled WGS sequence"/>
</dbReference>
<dbReference type="EMBL" id="CAJVQB010043196">
    <property type="protein sequence ID" value="CAG8830995.1"/>
    <property type="molecule type" value="Genomic_DNA"/>
</dbReference>
<gene>
    <name evidence="1" type="ORF">GMARGA_LOCUS30519</name>
</gene>
<sequence>KFKLESKPKTYKDIEINHLAEMFEPSLNKNIEIKKEIPIECQAKIDDVNRIAINELDQNKKKIH</sequence>